<dbReference type="Gene3D" id="1.10.287.130">
    <property type="match status" value="1"/>
</dbReference>
<keyword evidence="7" id="KW-0472">Membrane</keyword>
<proteinExistence type="predicted"/>
<accession>A0A4V6P8K3</accession>
<evidence type="ECO:0000256" key="7">
    <source>
        <dbReference type="SAM" id="Phobius"/>
    </source>
</evidence>
<dbReference type="CDD" id="cd00082">
    <property type="entry name" value="HisKA"/>
    <property type="match status" value="1"/>
</dbReference>
<dbReference type="InterPro" id="IPR003661">
    <property type="entry name" value="HisK_dim/P_dom"/>
</dbReference>
<dbReference type="InterPro" id="IPR036097">
    <property type="entry name" value="HisK_dim/P_sf"/>
</dbReference>
<evidence type="ECO:0000256" key="1">
    <source>
        <dbReference type="ARBA" id="ARBA00000085"/>
    </source>
</evidence>
<dbReference type="InterPro" id="IPR050736">
    <property type="entry name" value="Sensor_HK_Regulatory"/>
</dbReference>
<dbReference type="InterPro" id="IPR036890">
    <property type="entry name" value="HATPase_C_sf"/>
</dbReference>
<dbReference type="PROSITE" id="PS50109">
    <property type="entry name" value="HIS_KIN"/>
    <property type="match status" value="1"/>
</dbReference>
<dbReference type="EC" id="2.7.13.3" evidence="2"/>
<dbReference type="PRINTS" id="PR00344">
    <property type="entry name" value="BCTRLSENSOR"/>
</dbReference>
<comment type="caution">
    <text evidence="9">The sequence shown here is derived from an EMBL/GenBank/DDBJ whole genome shotgun (WGS) entry which is preliminary data.</text>
</comment>
<evidence type="ECO:0000256" key="4">
    <source>
        <dbReference type="ARBA" id="ARBA00022679"/>
    </source>
</evidence>
<evidence type="ECO:0000313" key="9">
    <source>
        <dbReference type="EMBL" id="TDB62305.1"/>
    </source>
</evidence>
<dbReference type="PANTHER" id="PTHR43711:SF1">
    <property type="entry name" value="HISTIDINE KINASE 1"/>
    <property type="match status" value="1"/>
</dbReference>
<dbReference type="Proteomes" id="UP000295706">
    <property type="component" value="Unassembled WGS sequence"/>
</dbReference>
<keyword evidence="7" id="KW-0812">Transmembrane</keyword>
<keyword evidence="3" id="KW-0597">Phosphoprotein</keyword>
<sequence>MTTLRRRWSFIFFGILAILSFLLLFLIEGSFWPENEQMQAFLTGGLLITTLLSVGILMILGWTATNGHETFKSQMDFMYKMTHELQTPVSSIRLSAEMLDSDAVKTSSERSQRYVRIIREESARMQWHIDKVLHIARAENQTLSLTLEKICLDELILSLLDRYPETVRAEVQTGYTLVYADRQHLINVVHNLIENAIKYTPEAPQIIISTTHEDNKIALSVRDNGIGIDPDHQKLIFDTFYRVPDNVANVKGFGLGLSYVQQIVRAHHWQLELTSATGVGSTFTLILPVAST</sequence>
<keyword evidence="4" id="KW-0808">Transferase</keyword>
<dbReference type="SMART" id="SM00388">
    <property type="entry name" value="HisKA"/>
    <property type="match status" value="1"/>
</dbReference>
<comment type="catalytic activity">
    <reaction evidence="1">
        <text>ATP + protein L-histidine = ADP + protein N-phospho-L-histidine.</text>
        <dbReference type="EC" id="2.7.13.3"/>
    </reaction>
</comment>
<feature type="transmembrane region" description="Helical" evidence="7">
    <location>
        <begin position="39"/>
        <end position="65"/>
    </location>
</feature>
<dbReference type="EMBL" id="SMJU01000012">
    <property type="protein sequence ID" value="TDB62305.1"/>
    <property type="molecule type" value="Genomic_DNA"/>
</dbReference>
<evidence type="ECO:0000256" key="5">
    <source>
        <dbReference type="ARBA" id="ARBA00022777"/>
    </source>
</evidence>
<dbReference type="Pfam" id="PF02518">
    <property type="entry name" value="HATPase_c"/>
    <property type="match status" value="1"/>
</dbReference>
<evidence type="ECO:0000259" key="8">
    <source>
        <dbReference type="PROSITE" id="PS50109"/>
    </source>
</evidence>
<dbReference type="SUPFAM" id="SSF47384">
    <property type="entry name" value="Homodimeric domain of signal transducing histidine kinase"/>
    <property type="match status" value="1"/>
</dbReference>
<keyword evidence="6" id="KW-0902">Two-component regulatory system</keyword>
<evidence type="ECO:0000256" key="2">
    <source>
        <dbReference type="ARBA" id="ARBA00012438"/>
    </source>
</evidence>
<dbReference type="PANTHER" id="PTHR43711">
    <property type="entry name" value="TWO-COMPONENT HISTIDINE KINASE"/>
    <property type="match status" value="1"/>
</dbReference>
<dbReference type="AlphaFoldDB" id="A0A4V6P8K3"/>
<dbReference type="Gene3D" id="3.30.565.10">
    <property type="entry name" value="Histidine kinase-like ATPase, C-terminal domain"/>
    <property type="match status" value="1"/>
</dbReference>
<evidence type="ECO:0000256" key="3">
    <source>
        <dbReference type="ARBA" id="ARBA00022553"/>
    </source>
</evidence>
<reference evidence="9 10" key="1">
    <citation type="submission" date="2019-02" db="EMBL/GenBank/DDBJ databases">
        <title>Arundinibacter roseus gen. nov., sp. nov., a new member of the family Cytophagaceae.</title>
        <authorList>
            <person name="Szuroczki S."/>
            <person name="Khayer B."/>
            <person name="Sproer C."/>
            <person name="Toumi M."/>
            <person name="Szabo A."/>
            <person name="Felfoldi T."/>
            <person name="Schumann P."/>
            <person name="Toth E."/>
        </authorList>
    </citation>
    <scope>NUCLEOTIDE SEQUENCE [LARGE SCALE GENOMIC DNA]</scope>
    <source>
        <strain evidence="9 10">DMA-k-7a</strain>
    </source>
</reference>
<organism evidence="9 10">
    <name type="scientific">Arundinibacter roseus</name>
    <dbReference type="NCBI Taxonomy" id="2070510"/>
    <lineage>
        <taxon>Bacteria</taxon>
        <taxon>Pseudomonadati</taxon>
        <taxon>Bacteroidota</taxon>
        <taxon>Cytophagia</taxon>
        <taxon>Cytophagales</taxon>
        <taxon>Spirosomataceae</taxon>
        <taxon>Arundinibacter</taxon>
    </lineage>
</organism>
<dbReference type="InterPro" id="IPR005467">
    <property type="entry name" value="His_kinase_dom"/>
</dbReference>
<dbReference type="SUPFAM" id="SSF55874">
    <property type="entry name" value="ATPase domain of HSP90 chaperone/DNA topoisomerase II/histidine kinase"/>
    <property type="match status" value="1"/>
</dbReference>
<keyword evidence="5 9" id="KW-0418">Kinase</keyword>
<protein>
    <recommendedName>
        <fullName evidence="2">histidine kinase</fullName>
        <ecNumber evidence="2">2.7.13.3</ecNumber>
    </recommendedName>
</protein>
<dbReference type="CDD" id="cd00075">
    <property type="entry name" value="HATPase"/>
    <property type="match status" value="1"/>
</dbReference>
<dbReference type="RefSeq" id="WP_132120301.1">
    <property type="nucleotide sequence ID" value="NZ_SMJU01000012.1"/>
</dbReference>
<dbReference type="SMART" id="SM00387">
    <property type="entry name" value="HATPase_c"/>
    <property type="match status" value="1"/>
</dbReference>
<feature type="domain" description="Histidine kinase" evidence="8">
    <location>
        <begin position="80"/>
        <end position="291"/>
    </location>
</feature>
<dbReference type="Pfam" id="PF00512">
    <property type="entry name" value="HisKA"/>
    <property type="match status" value="1"/>
</dbReference>
<keyword evidence="7" id="KW-1133">Transmembrane helix</keyword>
<dbReference type="InterPro" id="IPR003594">
    <property type="entry name" value="HATPase_dom"/>
</dbReference>
<gene>
    <name evidence="9" type="ORF">EZE20_18145</name>
</gene>
<evidence type="ECO:0000256" key="6">
    <source>
        <dbReference type="ARBA" id="ARBA00023012"/>
    </source>
</evidence>
<feature type="transmembrane region" description="Helical" evidence="7">
    <location>
        <begin position="7"/>
        <end position="27"/>
    </location>
</feature>
<dbReference type="InterPro" id="IPR004358">
    <property type="entry name" value="Sig_transdc_His_kin-like_C"/>
</dbReference>
<dbReference type="OrthoDB" id="1933776at2"/>
<keyword evidence="10" id="KW-1185">Reference proteome</keyword>
<name>A0A4V6P8K3_9BACT</name>
<dbReference type="GO" id="GO:0000155">
    <property type="term" value="F:phosphorelay sensor kinase activity"/>
    <property type="evidence" value="ECO:0007669"/>
    <property type="project" value="InterPro"/>
</dbReference>
<evidence type="ECO:0000313" key="10">
    <source>
        <dbReference type="Proteomes" id="UP000295706"/>
    </source>
</evidence>